<protein>
    <submittedName>
        <fullName evidence="3">Uncharacterized protein</fullName>
    </submittedName>
</protein>
<feature type="compositionally biased region" description="Polar residues" evidence="1">
    <location>
        <begin position="1"/>
        <end position="19"/>
    </location>
</feature>
<keyword evidence="2" id="KW-0472">Membrane</keyword>
<proteinExistence type="predicted"/>
<accession>A0A2A2KXK3</accession>
<sequence length="103" mass="11543">MSVETNRILSAETNSTEMSMVTKDDSEYEEVAAKVSHGLSGGAIAGIVIGILVFILLLIAVFFLVRYLRDRRKNHGEYRPQFEEQHHAKNLPYLQPVAVEGLI</sequence>
<comment type="caution">
    <text evidence="3">The sequence shown here is derived from an EMBL/GenBank/DDBJ whole genome shotgun (WGS) entry which is preliminary data.</text>
</comment>
<dbReference type="Proteomes" id="UP000218231">
    <property type="component" value="Unassembled WGS sequence"/>
</dbReference>
<dbReference type="AlphaFoldDB" id="A0A2A2KXK3"/>
<dbReference type="OrthoDB" id="5851624at2759"/>
<dbReference type="CDD" id="cd12841">
    <property type="entry name" value="TM_EphA1"/>
    <property type="match status" value="1"/>
</dbReference>
<gene>
    <name evidence="3" type="ORF">WR25_15465</name>
</gene>
<reference evidence="3 4" key="1">
    <citation type="journal article" date="2017" name="Curr. Biol.">
        <title>Genome architecture and evolution of a unichromosomal asexual nematode.</title>
        <authorList>
            <person name="Fradin H."/>
            <person name="Zegar C."/>
            <person name="Gutwein M."/>
            <person name="Lucas J."/>
            <person name="Kovtun M."/>
            <person name="Corcoran D."/>
            <person name="Baugh L.R."/>
            <person name="Kiontke K."/>
            <person name="Gunsalus K."/>
            <person name="Fitch D.H."/>
            <person name="Piano F."/>
        </authorList>
    </citation>
    <scope>NUCLEOTIDE SEQUENCE [LARGE SCALE GENOMIC DNA]</scope>
    <source>
        <strain evidence="3">PF1309</strain>
    </source>
</reference>
<feature type="transmembrane region" description="Helical" evidence="2">
    <location>
        <begin position="43"/>
        <end position="65"/>
    </location>
</feature>
<evidence type="ECO:0000256" key="1">
    <source>
        <dbReference type="SAM" id="MobiDB-lite"/>
    </source>
</evidence>
<keyword evidence="2" id="KW-0812">Transmembrane</keyword>
<evidence type="ECO:0000313" key="4">
    <source>
        <dbReference type="Proteomes" id="UP000218231"/>
    </source>
</evidence>
<dbReference type="STRING" id="2018661.A0A2A2KXK3"/>
<keyword evidence="4" id="KW-1185">Reference proteome</keyword>
<feature type="region of interest" description="Disordered" evidence="1">
    <location>
        <begin position="1"/>
        <end position="21"/>
    </location>
</feature>
<keyword evidence="2" id="KW-1133">Transmembrane helix</keyword>
<evidence type="ECO:0000313" key="3">
    <source>
        <dbReference type="EMBL" id="PAV78658.1"/>
    </source>
</evidence>
<name>A0A2A2KXK3_9BILA</name>
<dbReference type="EMBL" id="LIAE01007542">
    <property type="protein sequence ID" value="PAV78658.1"/>
    <property type="molecule type" value="Genomic_DNA"/>
</dbReference>
<evidence type="ECO:0000256" key="2">
    <source>
        <dbReference type="SAM" id="Phobius"/>
    </source>
</evidence>
<organism evidence="3 4">
    <name type="scientific">Diploscapter pachys</name>
    <dbReference type="NCBI Taxonomy" id="2018661"/>
    <lineage>
        <taxon>Eukaryota</taxon>
        <taxon>Metazoa</taxon>
        <taxon>Ecdysozoa</taxon>
        <taxon>Nematoda</taxon>
        <taxon>Chromadorea</taxon>
        <taxon>Rhabditida</taxon>
        <taxon>Rhabditina</taxon>
        <taxon>Rhabditomorpha</taxon>
        <taxon>Rhabditoidea</taxon>
        <taxon>Rhabditidae</taxon>
        <taxon>Diploscapter</taxon>
    </lineage>
</organism>